<comment type="similarity">
    <text evidence="1">Belongs to the PheA/TfdB FAD monooxygenase family.</text>
</comment>
<dbReference type="PANTHER" id="PTHR43004:SF20">
    <property type="entry name" value="2-MONOOXYGENASE, PUTATIVE (AFU_ORTHOLOGUE AFUA_1G13660)-RELATED"/>
    <property type="match status" value="1"/>
</dbReference>
<accession>A0A1Y2IVN7</accession>
<dbReference type="Gene3D" id="3.40.30.20">
    <property type="match status" value="1"/>
</dbReference>
<keyword evidence="8" id="KW-1185">Reference proteome</keyword>
<keyword evidence="3" id="KW-0274">FAD</keyword>
<dbReference type="InterPro" id="IPR036249">
    <property type="entry name" value="Thioredoxin-like_sf"/>
</dbReference>
<dbReference type="AlphaFoldDB" id="A0A1Y2IVN7"/>
<dbReference type="OrthoDB" id="1716816at2759"/>
<dbReference type="STRING" id="1353009.A0A1Y2IVN7"/>
<gene>
    <name evidence="7" type="ORF">PYCCODRAFT_1465693</name>
</gene>
<evidence type="ECO:0000256" key="1">
    <source>
        <dbReference type="ARBA" id="ARBA00007801"/>
    </source>
</evidence>
<dbReference type="Gene3D" id="3.50.50.60">
    <property type="entry name" value="FAD/NAD(P)-binding domain"/>
    <property type="match status" value="1"/>
</dbReference>
<name>A0A1Y2IVN7_TRAC3</name>
<protein>
    <recommendedName>
        <fullName evidence="9">FAD binding domain-containing protein</fullName>
    </recommendedName>
</protein>
<keyword evidence="2" id="KW-0285">Flavoprotein</keyword>
<evidence type="ECO:0008006" key="9">
    <source>
        <dbReference type="Google" id="ProtNLM"/>
    </source>
</evidence>
<evidence type="ECO:0000259" key="5">
    <source>
        <dbReference type="Pfam" id="PF01494"/>
    </source>
</evidence>
<dbReference type="SUPFAM" id="SSF51905">
    <property type="entry name" value="FAD/NAD(P)-binding domain"/>
    <property type="match status" value="1"/>
</dbReference>
<dbReference type="PANTHER" id="PTHR43004">
    <property type="entry name" value="TRK SYSTEM POTASSIUM UPTAKE PROTEIN"/>
    <property type="match status" value="1"/>
</dbReference>
<dbReference type="InterPro" id="IPR012941">
    <property type="entry name" value="Phe_hydrox_C_dim_dom"/>
</dbReference>
<dbReference type="InterPro" id="IPR002938">
    <property type="entry name" value="FAD-bd"/>
</dbReference>
<feature type="domain" description="FAD-binding" evidence="5">
    <location>
        <begin position="14"/>
        <end position="400"/>
    </location>
</feature>
<feature type="domain" description="Phenol hydroxylase-like C-terminal dimerisation" evidence="6">
    <location>
        <begin position="442"/>
        <end position="624"/>
    </location>
</feature>
<dbReference type="Gene3D" id="3.30.9.10">
    <property type="entry name" value="D-Amino Acid Oxidase, subunit A, domain 2"/>
    <property type="match status" value="1"/>
</dbReference>
<proteinExistence type="inferred from homology"/>
<dbReference type="Pfam" id="PF01494">
    <property type="entry name" value="FAD_binding_3"/>
    <property type="match status" value="1"/>
</dbReference>
<evidence type="ECO:0000256" key="2">
    <source>
        <dbReference type="ARBA" id="ARBA00022630"/>
    </source>
</evidence>
<evidence type="ECO:0000256" key="4">
    <source>
        <dbReference type="ARBA" id="ARBA00023002"/>
    </source>
</evidence>
<sequence>MSAHQVAPAQESYVDVLIVGAGPAGVMCANALVGAGVNVRIIDKRPEGVLAGQADGCQPRTLEILHSYGLADQLFKEGSRVYRTTNYDQSPDGRLKRTRLSPLMPAPNARWSFGVGLSQGRIETIFETSMRAKGLTIERATVPVSLKMSEQTNDLVDAHCYVNKVSLTIAMSTSDDSMSVLEVVIERIDDPGHSEVVHAKFVLGADGAHSWVRKTLEIGAEGAMTDSVWGVIDLLPDTDFPDVRNLSYCHSSEGTLFTIPREDDLIRIYVPQSNDSQVIDPETGRADKNRSSPEKILNQARKILHPYRMNVKDNRIDWWTIYVVGQRVAERYSVNDRALIAGDACHTHSPKAGQGMNAALGDSHNLAWKLVYVLKGWAKLSLLRTYESERRNFAKDLIDFDKEWSKLFIAKRQPSNDSDALTQDEFVHMTLKFNSFVTGIGIRYFPSAIVNPQYQGLASKLIVGERVIPQTFVCAADGRPVEIQDMLPADSRFKILVFGGDIAVTGDLNALKEALIAMNLSASFIERFGHDGAVFDVLCFSSGKQQDVGYADFPMFYRSHWTKAFLDEVDMTGREGGGGYEKYGIDPHDGAVVVVRPDGHIGMIAPLSILGVEEITEYFEGFLI</sequence>
<dbReference type="Pfam" id="PF07976">
    <property type="entry name" value="Phe_hydrox_dim"/>
    <property type="match status" value="1"/>
</dbReference>
<dbReference type="Proteomes" id="UP000193067">
    <property type="component" value="Unassembled WGS sequence"/>
</dbReference>
<evidence type="ECO:0000313" key="7">
    <source>
        <dbReference type="EMBL" id="OSD04723.1"/>
    </source>
</evidence>
<dbReference type="SUPFAM" id="SSF52833">
    <property type="entry name" value="Thioredoxin-like"/>
    <property type="match status" value="1"/>
</dbReference>
<dbReference type="GO" id="GO:0016709">
    <property type="term" value="F:oxidoreductase activity, acting on paired donors, with incorporation or reduction of molecular oxygen, NAD(P)H as one donor, and incorporation of one atom of oxygen"/>
    <property type="evidence" value="ECO:0007669"/>
    <property type="project" value="UniProtKB-ARBA"/>
</dbReference>
<dbReference type="GO" id="GO:0071949">
    <property type="term" value="F:FAD binding"/>
    <property type="evidence" value="ECO:0007669"/>
    <property type="project" value="InterPro"/>
</dbReference>
<evidence type="ECO:0000313" key="8">
    <source>
        <dbReference type="Proteomes" id="UP000193067"/>
    </source>
</evidence>
<reference evidence="7 8" key="1">
    <citation type="journal article" date="2015" name="Biotechnol. Biofuels">
        <title>Enhanced degradation of softwood versus hardwood by the white-rot fungus Pycnoporus coccineus.</title>
        <authorList>
            <person name="Couturier M."/>
            <person name="Navarro D."/>
            <person name="Chevret D."/>
            <person name="Henrissat B."/>
            <person name="Piumi F."/>
            <person name="Ruiz-Duenas F.J."/>
            <person name="Martinez A.T."/>
            <person name="Grigoriev I.V."/>
            <person name="Riley R."/>
            <person name="Lipzen A."/>
            <person name="Berrin J.G."/>
            <person name="Master E.R."/>
            <person name="Rosso M.N."/>
        </authorList>
    </citation>
    <scope>NUCLEOTIDE SEQUENCE [LARGE SCALE GENOMIC DNA]</scope>
    <source>
        <strain evidence="7 8">BRFM310</strain>
    </source>
</reference>
<dbReference type="PRINTS" id="PR00420">
    <property type="entry name" value="RNGMNOXGNASE"/>
</dbReference>
<dbReference type="InterPro" id="IPR036188">
    <property type="entry name" value="FAD/NAD-bd_sf"/>
</dbReference>
<dbReference type="InterPro" id="IPR050641">
    <property type="entry name" value="RIFMO-like"/>
</dbReference>
<organism evidence="7 8">
    <name type="scientific">Trametes coccinea (strain BRFM310)</name>
    <name type="common">Pycnoporus coccineus</name>
    <dbReference type="NCBI Taxonomy" id="1353009"/>
    <lineage>
        <taxon>Eukaryota</taxon>
        <taxon>Fungi</taxon>
        <taxon>Dikarya</taxon>
        <taxon>Basidiomycota</taxon>
        <taxon>Agaricomycotina</taxon>
        <taxon>Agaricomycetes</taxon>
        <taxon>Polyporales</taxon>
        <taxon>Polyporaceae</taxon>
        <taxon>Trametes</taxon>
    </lineage>
</organism>
<evidence type="ECO:0000256" key="3">
    <source>
        <dbReference type="ARBA" id="ARBA00022827"/>
    </source>
</evidence>
<dbReference type="EMBL" id="KZ084095">
    <property type="protein sequence ID" value="OSD04723.1"/>
    <property type="molecule type" value="Genomic_DNA"/>
</dbReference>
<dbReference type="SUPFAM" id="SSF54373">
    <property type="entry name" value="FAD-linked reductases, C-terminal domain"/>
    <property type="match status" value="1"/>
</dbReference>
<keyword evidence="4" id="KW-0560">Oxidoreductase</keyword>
<dbReference type="InterPro" id="IPR038220">
    <property type="entry name" value="PHOX_C_sf"/>
</dbReference>
<evidence type="ECO:0000259" key="6">
    <source>
        <dbReference type="Pfam" id="PF07976"/>
    </source>
</evidence>